<feature type="compositionally biased region" description="Polar residues" evidence="1">
    <location>
        <begin position="11"/>
        <end position="20"/>
    </location>
</feature>
<keyword evidence="3" id="KW-1185">Reference proteome</keyword>
<dbReference type="AlphaFoldDB" id="A0A2U9BI27"/>
<accession>A0A2U9BI27</accession>
<protein>
    <submittedName>
        <fullName evidence="2">Uncharacterized protein</fullName>
    </submittedName>
</protein>
<reference evidence="2 3" key="1">
    <citation type="submission" date="2017-12" db="EMBL/GenBank/DDBJ databases">
        <title>Integrating genomic resources of turbot (Scophthalmus maximus) in depth evaluation of genetic and physical mapping variation across individuals.</title>
        <authorList>
            <person name="Martinez P."/>
        </authorList>
    </citation>
    <scope>NUCLEOTIDE SEQUENCE [LARGE SCALE GENOMIC DNA]</scope>
</reference>
<evidence type="ECO:0000256" key="1">
    <source>
        <dbReference type="SAM" id="MobiDB-lite"/>
    </source>
</evidence>
<dbReference type="EMBL" id="CP026249">
    <property type="protein sequence ID" value="AWP03644.1"/>
    <property type="molecule type" value="Genomic_DNA"/>
</dbReference>
<name>A0A2U9BI27_SCOMX</name>
<evidence type="ECO:0000313" key="3">
    <source>
        <dbReference type="Proteomes" id="UP000246464"/>
    </source>
</evidence>
<proteinExistence type="predicted"/>
<feature type="compositionally biased region" description="Basic and acidic residues" evidence="1">
    <location>
        <begin position="1"/>
        <end position="10"/>
    </location>
</feature>
<dbReference type="Proteomes" id="UP000246464">
    <property type="component" value="Chromosome 7"/>
</dbReference>
<organism evidence="2 3">
    <name type="scientific">Scophthalmus maximus</name>
    <name type="common">Turbot</name>
    <name type="synonym">Psetta maxima</name>
    <dbReference type="NCBI Taxonomy" id="52904"/>
    <lineage>
        <taxon>Eukaryota</taxon>
        <taxon>Metazoa</taxon>
        <taxon>Chordata</taxon>
        <taxon>Craniata</taxon>
        <taxon>Vertebrata</taxon>
        <taxon>Euteleostomi</taxon>
        <taxon>Actinopterygii</taxon>
        <taxon>Neopterygii</taxon>
        <taxon>Teleostei</taxon>
        <taxon>Neoteleostei</taxon>
        <taxon>Acanthomorphata</taxon>
        <taxon>Carangaria</taxon>
        <taxon>Pleuronectiformes</taxon>
        <taxon>Pleuronectoidei</taxon>
        <taxon>Scophthalmidae</taxon>
        <taxon>Scophthalmus</taxon>
    </lineage>
</organism>
<sequence length="53" mass="6075">MYTAARREQSSLEVGQSPGTNPRDETRRWRRCPAEDGDLQAHRRFPSNLTDSA</sequence>
<gene>
    <name evidence="2" type="ORF">SMAX5B_007194</name>
</gene>
<evidence type="ECO:0000313" key="2">
    <source>
        <dbReference type="EMBL" id="AWP03644.1"/>
    </source>
</evidence>
<feature type="region of interest" description="Disordered" evidence="1">
    <location>
        <begin position="1"/>
        <end position="53"/>
    </location>
</feature>